<evidence type="ECO:0000256" key="2">
    <source>
        <dbReference type="SAM" id="MobiDB-lite"/>
    </source>
</evidence>
<dbReference type="EMBL" id="DVFT01000028">
    <property type="protein sequence ID" value="HIQ95352.1"/>
    <property type="molecule type" value="Genomic_DNA"/>
</dbReference>
<proteinExistence type="predicted"/>
<accession>A0A9D0ZTG5</accession>
<feature type="non-terminal residue" evidence="4">
    <location>
        <position position="358"/>
    </location>
</feature>
<dbReference type="AlphaFoldDB" id="A0A9D0ZTG5"/>
<dbReference type="Proteomes" id="UP000886886">
    <property type="component" value="Unassembled WGS sequence"/>
</dbReference>
<comment type="caution">
    <text evidence="4">The sequence shown here is derived from an EMBL/GenBank/DDBJ whole genome shotgun (WGS) entry which is preliminary data.</text>
</comment>
<sequence>MSGSTAAGKNDSFHAIPPNGYLIDSTRGAFCIMVMSYTLLYRIVTSYTVKKKSQEGNLDKLKNNMSNSDRNKEKNKIEDLYVPEEMAEDKELDEIIRKLLIEDADAEEEALKDYELPGPVPTEEMFDNIVKKLKEDGLWGQGEEVPESHFAVSDDTVNTNRNMNASTAEGSRHIDTDAAASKETAEAESEGGGNGLKAAGGLSYDEITQLLSEEDRKALQMGKKVLKGGKRRKVLHVLRWIATTAAVVVIGVFTISMGSDANRERAVAIWNSLVGGELEVNISDAENSIVVENEQLAYDEISQVLDAKQIQFLYRPASFVYKNYSMDKKLKTANIFYECDNDLITVSICKVNSGINRD</sequence>
<evidence type="ECO:0000313" key="4">
    <source>
        <dbReference type="EMBL" id="HIQ95352.1"/>
    </source>
</evidence>
<feature type="coiled-coil region" evidence="1">
    <location>
        <begin position="51"/>
        <end position="78"/>
    </location>
</feature>
<keyword evidence="3" id="KW-0472">Membrane</keyword>
<keyword evidence="3" id="KW-1133">Transmembrane helix</keyword>
<feature type="compositionally biased region" description="Polar residues" evidence="2">
    <location>
        <begin position="157"/>
        <end position="169"/>
    </location>
</feature>
<organism evidence="4 5">
    <name type="scientific">Candidatus Limivivens merdigallinarum</name>
    <dbReference type="NCBI Taxonomy" id="2840859"/>
    <lineage>
        <taxon>Bacteria</taxon>
        <taxon>Bacillati</taxon>
        <taxon>Bacillota</taxon>
        <taxon>Clostridia</taxon>
        <taxon>Lachnospirales</taxon>
        <taxon>Lachnospiraceae</taxon>
        <taxon>Lachnospiraceae incertae sedis</taxon>
        <taxon>Candidatus Limivivens</taxon>
    </lineage>
</organism>
<name>A0A9D0ZTG5_9FIRM</name>
<reference evidence="4" key="2">
    <citation type="journal article" date="2021" name="PeerJ">
        <title>Extensive microbial diversity within the chicken gut microbiome revealed by metagenomics and culture.</title>
        <authorList>
            <person name="Gilroy R."/>
            <person name="Ravi A."/>
            <person name="Getino M."/>
            <person name="Pursley I."/>
            <person name="Horton D.L."/>
            <person name="Alikhan N.F."/>
            <person name="Baker D."/>
            <person name="Gharbi K."/>
            <person name="Hall N."/>
            <person name="Watson M."/>
            <person name="Adriaenssens E.M."/>
            <person name="Foster-Nyarko E."/>
            <person name="Jarju S."/>
            <person name="Secka A."/>
            <person name="Antonio M."/>
            <person name="Oren A."/>
            <person name="Chaudhuri R.R."/>
            <person name="La Ragione R."/>
            <person name="Hildebrand F."/>
            <person name="Pallen M.J."/>
        </authorList>
    </citation>
    <scope>NUCLEOTIDE SEQUENCE</scope>
    <source>
        <strain evidence="4">ChiSjej3B21-11622</strain>
    </source>
</reference>
<evidence type="ECO:0000256" key="3">
    <source>
        <dbReference type="SAM" id="Phobius"/>
    </source>
</evidence>
<feature type="region of interest" description="Disordered" evidence="2">
    <location>
        <begin position="157"/>
        <end position="198"/>
    </location>
</feature>
<gene>
    <name evidence="4" type="ORF">IAB26_02205</name>
</gene>
<keyword evidence="3" id="KW-0812">Transmembrane</keyword>
<feature type="transmembrane region" description="Helical" evidence="3">
    <location>
        <begin position="237"/>
        <end position="257"/>
    </location>
</feature>
<evidence type="ECO:0000313" key="5">
    <source>
        <dbReference type="Proteomes" id="UP000886886"/>
    </source>
</evidence>
<protein>
    <submittedName>
        <fullName evidence="4">Uncharacterized protein</fullName>
    </submittedName>
</protein>
<keyword evidence="1" id="KW-0175">Coiled coil</keyword>
<evidence type="ECO:0000256" key="1">
    <source>
        <dbReference type="SAM" id="Coils"/>
    </source>
</evidence>
<feature type="transmembrane region" description="Helical" evidence="3">
    <location>
        <begin position="27"/>
        <end position="44"/>
    </location>
</feature>
<reference evidence="4" key="1">
    <citation type="submission" date="2020-10" db="EMBL/GenBank/DDBJ databases">
        <authorList>
            <person name="Gilroy R."/>
        </authorList>
    </citation>
    <scope>NUCLEOTIDE SEQUENCE</scope>
    <source>
        <strain evidence="4">ChiSjej3B21-11622</strain>
    </source>
</reference>